<dbReference type="SMART" id="SM00052">
    <property type="entry name" value="EAL"/>
    <property type="match status" value="1"/>
</dbReference>
<evidence type="ECO:0000256" key="1">
    <source>
        <dbReference type="SAM" id="Coils"/>
    </source>
</evidence>
<feature type="coiled-coil region" evidence="1">
    <location>
        <begin position="123"/>
        <end position="157"/>
    </location>
</feature>
<dbReference type="NCBIfam" id="TIGR00229">
    <property type="entry name" value="sensory_box"/>
    <property type="match status" value="1"/>
</dbReference>
<dbReference type="PANTHER" id="PTHR44757:SF2">
    <property type="entry name" value="BIOFILM ARCHITECTURE MAINTENANCE PROTEIN MBAA"/>
    <property type="match status" value="1"/>
</dbReference>
<dbReference type="SUPFAM" id="SSF55785">
    <property type="entry name" value="PYP-like sensor domain (PAS domain)"/>
    <property type="match status" value="1"/>
</dbReference>
<dbReference type="Gene3D" id="3.30.70.270">
    <property type="match status" value="1"/>
</dbReference>
<dbReference type="Pfam" id="PF00563">
    <property type="entry name" value="EAL"/>
    <property type="match status" value="1"/>
</dbReference>
<dbReference type="CDD" id="cd00130">
    <property type="entry name" value="PAS"/>
    <property type="match status" value="1"/>
</dbReference>
<keyword evidence="1" id="KW-0175">Coiled coil</keyword>
<dbReference type="Pfam" id="PF08448">
    <property type="entry name" value="PAS_4"/>
    <property type="match status" value="1"/>
</dbReference>
<dbReference type="PROSITE" id="PS50883">
    <property type="entry name" value="EAL"/>
    <property type="match status" value="1"/>
</dbReference>
<dbReference type="InterPro" id="IPR035965">
    <property type="entry name" value="PAS-like_dom_sf"/>
</dbReference>
<proteinExistence type="predicted"/>
<sequence length="531" mass="60296">MKNLAEQGLKIASLFDSIINSLPTPIFVKDNNHRWLLVNDAFCELMGRSRTELLGKSDYDFFDKHEADVFWEMDDRVFTNREVNVNQESFTDSAGINHILQTRKMVFIDDKLGDVLCGVITDITELKRYEKDLNEANDQLKLKVADRNQELKNVNEKLLWMANVDPITDLMNRSALEEVASDFIKKSDQGGDPFAMIFLDLDDFKFINESYGHPVGDALIRAVGLRLNKVLKSRGAVARVGGDEFMILLAYKNKADVEAVTKKIIRLLKIPFDSNRRRLFINASLGIACYPDDGSDLITLAQHADAAMYVAKNNNKGGHQFYQEAYTMTIKRKLEMDVYLRGAIKSKELEVHFQPIFNTLNNTVAGYEALARWNDKVFGPVNPDEFIAIAEQSDLILHLGEQVVEQSIQFIHNHCQAGEYVSINVSPKQLMHPSFKAGLIDQINKTSTDPKQLVIEVTENVMVKMNDFISQLTQETELAGIRFFVDDFGTGYSNLSQLKKIKFAALKIDRTFVKELPHSHTDKSLVKIMIL</sequence>
<dbReference type="SUPFAM" id="SSF55073">
    <property type="entry name" value="Nucleotide cyclase"/>
    <property type="match status" value="1"/>
</dbReference>
<feature type="non-terminal residue" evidence="5">
    <location>
        <position position="531"/>
    </location>
</feature>
<dbReference type="PANTHER" id="PTHR44757">
    <property type="entry name" value="DIGUANYLATE CYCLASE DGCP"/>
    <property type="match status" value="1"/>
</dbReference>
<organism evidence="5">
    <name type="scientific">hydrothermal vent metagenome</name>
    <dbReference type="NCBI Taxonomy" id="652676"/>
    <lineage>
        <taxon>unclassified sequences</taxon>
        <taxon>metagenomes</taxon>
        <taxon>ecological metagenomes</taxon>
    </lineage>
</organism>
<dbReference type="InterPro" id="IPR052155">
    <property type="entry name" value="Biofilm_reg_signaling"/>
</dbReference>
<dbReference type="NCBIfam" id="TIGR00254">
    <property type="entry name" value="GGDEF"/>
    <property type="match status" value="1"/>
</dbReference>
<feature type="domain" description="EAL" evidence="3">
    <location>
        <begin position="333"/>
        <end position="531"/>
    </location>
</feature>
<reference evidence="5" key="1">
    <citation type="submission" date="2018-06" db="EMBL/GenBank/DDBJ databases">
        <authorList>
            <person name="Zhirakovskaya E."/>
        </authorList>
    </citation>
    <scope>NUCLEOTIDE SEQUENCE</scope>
</reference>
<feature type="domain" description="PAS" evidence="2">
    <location>
        <begin position="11"/>
        <end position="81"/>
    </location>
</feature>
<dbReference type="InterPro" id="IPR000160">
    <property type="entry name" value="GGDEF_dom"/>
</dbReference>
<dbReference type="PROSITE" id="PS50887">
    <property type="entry name" value="GGDEF"/>
    <property type="match status" value="1"/>
</dbReference>
<dbReference type="EMBL" id="UOFA01000195">
    <property type="protein sequence ID" value="VAW45455.1"/>
    <property type="molecule type" value="Genomic_DNA"/>
</dbReference>
<evidence type="ECO:0000313" key="5">
    <source>
        <dbReference type="EMBL" id="VAW45455.1"/>
    </source>
</evidence>
<dbReference type="SMART" id="SM00091">
    <property type="entry name" value="PAS"/>
    <property type="match status" value="1"/>
</dbReference>
<dbReference type="SUPFAM" id="SSF141868">
    <property type="entry name" value="EAL domain-like"/>
    <property type="match status" value="1"/>
</dbReference>
<dbReference type="CDD" id="cd01949">
    <property type="entry name" value="GGDEF"/>
    <property type="match status" value="1"/>
</dbReference>
<dbReference type="Pfam" id="PF00990">
    <property type="entry name" value="GGDEF"/>
    <property type="match status" value="1"/>
</dbReference>
<evidence type="ECO:0000259" key="4">
    <source>
        <dbReference type="PROSITE" id="PS50887"/>
    </source>
</evidence>
<gene>
    <name evidence="5" type="ORF">MNBD_GAMMA02-612</name>
</gene>
<dbReference type="InterPro" id="IPR001633">
    <property type="entry name" value="EAL_dom"/>
</dbReference>
<evidence type="ECO:0000259" key="2">
    <source>
        <dbReference type="PROSITE" id="PS50112"/>
    </source>
</evidence>
<protein>
    <submittedName>
        <fullName evidence="5">Diguanylate cyclase/phosphodiesterase (GGDEF &amp; EAL domains) with PAS/PAC sensor(S)</fullName>
    </submittedName>
</protein>
<evidence type="ECO:0000259" key="3">
    <source>
        <dbReference type="PROSITE" id="PS50883"/>
    </source>
</evidence>
<dbReference type="Gene3D" id="3.30.450.20">
    <property type="entry name" value="PAS domain"/>
    <property type="match status" value="1"/>
</dbReference>
<dbReference type="PROSITE" id="PS50112">
    <property type="entry name" value="PAS"/>
    <property type="match status" value="1"/>
</dbReference>
<dbReference type="CDD" id="cd01948">
    <property type="entry name" value="EAL"/>
    <property type="match status" value="1"/>
</dbReference>
<dbReference type="InterPro" id="IPR029787">
    <property type="entry name" value="Nucleotide_cyclase"/>
</dbReference>
<dbReference type="InterPro" id="IPR013656">
    <property type="entry name" value="PAS_4"/>
</dbReference>
<name>A0A3B0VPL5_9ZZZZ</name>
<dbReference type="Gene3D" id="3.20.20.450">
    <property type="entry name" value="EAL domain"/>
    <property type="match status" value="1"/>
</dbReference>
<accession>A0A3B0VPL5</accession>
<dbReference type="InterPro" id="IPR043128">
    <property type="entry name" value="Rev_trsase/Diguanyl_cyclase"/>
</dbReference>
<dbReference type="AlphaFoldDB" id="A0A3B0VPL5"/>
<feature type="domain" description="GGDEF" evidence="4">
    <location>
        <begin position="192"/>
        <end position="324"/>
    </location>
</feature>
<dbReference type="SMART" id="SM00267">
    <property type="entry name" value="GGDEF"/>
    <property type="match status" value="1"/>
</dbReference>
<dbReference type="InterPro" id="IPR000014">
    <property type="entry name" value="PAS"/>
</dbReference>
<dbReference type="InterPro" id="IPR035919">
    <property type="entry name" value="EAL_sf"/>
</dbReference>